<protein>
    <submittedName>
        <fullName evidence="2">CynX/NimT family MFS transporter</fullName>
    </submittedName>
</protein>
<evidence type="ECO:0000256" key="1">
    <source>
        <dbReference type="SAM" id="Phobius"/>
    </source>
</evidence>
<dbReference type="InterPro" id="IPR036259">
    <property type="entry name" value="MFS_trans_sf"/>
</dbReference>
<dbReference type="SUPFAM" id="SSF103473">
    <property type="entry name" value="MFS general substrate transporter"/>
    <property type="match status" value="1"/>
</dbReference>
<feature type="transmembrane region" description="Helical" evidence="1">
    <location>
        <begin position="110"/>
        <end position="128"/>
    </location>
</feature>
<feature type="transmembrane region" description="Helical" evidence="1">
    <location>
        <begin position="87"/>
        <end position="104"/>
    </location>
</feature>
<feature type="transmembrane region" description="Helical" evidence="1">
    <location>
        <begin position="172"/>
        <end position="192"/>
    </location>
</feature>
<gene>
    <name evidence="2" type="ORF">G9H71_05365</name>
</gene>
<organism evidence="2 3">
    <name type="scientific">Motilibacter deserti</name>
    <dbReference type="NCBI Taxonomy" id="2714956"/>
    <lineage>
        <taxon>Bacteria</taxon>
        <taxon>Bacillati</taxon>
        <taxon>Actinomycetota</taxon>
        <taxon>Actinomycetes</taxon>
        <taxon>Motilibacterales</taxon>
        <taxon>Motilibacteraceae</taxon>
        <taxon>Motilibacter</taxon>
    </lineage>
</organism>
<feature type="transmembrane region" description="Helical" evidence="1">
    <location>
        <begin position="222"/>
        <end position="239"/>
    </location>
</feature>
<keyword evidence="1" id="KW-0472">Membrane</keyword>
<proteinExistence type="predicted"/>
<keyword evidence="1" id="KW-0812">Transmembrane</keyword>
<sequence>MTATAPTAPALPARSTRTVLLVVGILLIGANMRASLTSVGPLLDDLRLDTGLSSAAGGLLTALPLLAFALLSPVAPVVASKVGMERTLWGALLLLTAGIVLRSVPVTGAIWVGTALLGCAISFFNVLLPSLVKRDFAGKAALVIGSYAATQTVVGAIASGIAVPMAGDEPDGWRLALGFWAGASAIAAAFWVPQLRSTTRPMHARAAALDPSPDYRSPWRSALGWQVTAFMGLHSLVFYDVIAWLPSIVHDEGISETTAGWYLFVYQVVAVLSNLSTPFLMRRFPDQRTLGALCSTLILIGTAGLLVAPGAALLWVVFAGLGAGVALVLTLTLFGLRTVHHGQAAALSGMAQCVGYTLAAAGPVVIGALHDASDGWTVPLSLLTALAAVQVVFAVLSGRQRVIG</sequence>
<keyword evidence="1" id="KW-1133">Transmembrane helix</keyword>
<dbReference type="Proteomes" id="UP000800981">
    <property type="component" value="Unassembled WGS sequence"/>
</dbReference>
<dbReference type="EMBL" id="JAANNP010000002">
    <property type="protein sequence ID" value="NHC13209.1"/>
    <property type="molecule type" value="Genomic_DNA"/>
</dbReference>
<keyword evidence="3" id="KW-1185">Reference proteome</keyword>
<feature type="transmembrane region" description="Helical" evidence="1">
    <location>
        <begin position="346"/>
        <end position="370"/>
    </location>
</feature>
<evidence type="ECO:0000313" key="2">
    <source>
        <dbReference type="EMBL" id="NHC13209.1"/>
    </source>
</evidence>
<dbReference type="InterPro" id="IPR011701">
    <property type="entry name" value="MFS"/>
</dbReference>
<dbReference type="Pfam" id="PF07690">
    <property type="entry name" value="MFS_1"/>
    <property type="match status" value="1"/>
</dbReference>
<dbReference type="InterPro" id="IPR052524">
    <property type="entry name" value="MFS_Cyanate_Porter"/>
</dbReference>
<dbReference type="RefSeq" id="WP_166279284.1">
    <property type="nucleotide sequence ID" value="NZ_JAANNP010000002.1"/>
</dbReference>
<name>A0ABX0GTQ6_9ACTN</name>
<feature type="transmembrane region" description="Helical" evidence="1">
    <location>
        <begin position="56"/>
        <end position="75"/>
    </location>
</feature>
<feature type="transmembrane region" description="Helical" evidence="1">
    <location>
        <begin position="313"/>
        <end position="334"/>
    </location>
</feature>
<feature type="transmembrane region" description="Helical" evidence="1">
    <location>
        <begin position="259"/>
        <end position="277"/>
    </location>
</feature>
<dbReference type="PANTHER" id="PTHR23523">
    <property type="match status" value="1"/>
</dbReference>
<dbReference type="Gene3D" id="1.20.1250.20">
    <property type="entry name" value="MFS general substrate transporter like domains"/>
    <property type="match status" value="2"/>
</dbReference>
<feature type="transmembrane region" description="Helical" evidence="1">
    <location>
        <begin position="18"/>
        <end position="36"/>
    </location>
</feature>
<feature type="transmembrane region" description="Helical" evidence="1">
    <location>
        <begin position="289"/>
        <end position="307"/>
    </location>
</feature>
<reference evidence="2 3" key="1">
    <citation type="submission" date="2020-03" db="EMBL/GenBank/DDBJ databases">
        <title>Two novel Motilibacter sp.</title>
        <authorList>
            <person name="Liu S."/>
        </authorList>
    </citation>
    <scope>NUCLEOTIDE SEQUENCE [LARGE SCALE GENOMIC DNA]</scope>
    <source>
        <strain evidence="2 3">E257</strain>
    </source>
</reference>
<accession>A0ABX0GTQ6</accession>
<comment type="caution">
    <text evidence="2">The sequence shown here is derived from an EMBL/GenBank/DDBJ whole genome shotgun (WGS) entry which is preliminary data.</text>
</comment>
<evidence type="ECO:0000313" key="3">
    <source>
        <dbReference type="Proteomes" id="UP000800981"/>
    </source>
</evidence>
<feature type="transmembrane region" description="Helical" evidence="1">
    <location>
        <begin position="376"/>
        <end position="396"/>
    </location>
</feature>
<feature type="transmembrane region" description="Helical" evidence="1">
    <location>
        <begin position="140"/>
        <end position="166"/>
    </location>
</feature>
<dbReference type="PANTHER" id="PTHR23523:SF2">
    <property type="entry name" value="2-NITROIMIDAZOLE TRANSPORTER"/>
    <property type="match status" value="1"/>
</dbReference>